<dbReference type="PRINTS" id="PR00039">
    <property type="entry name" value="HTHLYSR"/>
</dbReference>
<dbReference type="Pfam" id="PF00126">
    <property type="entry name" value="HTH_1"/>
    <property type="match status" value="1"/>
</dbReference>
<dbReference type="PROSITE" id="PS50931">
    <property type="entry name" value="HTH_LYSR"/>
    <property type="match status" value="1"/>
</dbReference>
<feature type="domain" description="HTH lysR-type" evidence="5">
    <location>
        <begin position="2"/>
        <end position="58"/>
    </location>
</feature>
<dbReference type="GO" id="GO:0003700">
    <property type="term" value="F:DNA-binding transcription factor activity"/>
    <property type="evidence" value="ECO:0007669"/>
    <property type="project" value="InterPro"/>
</dbReference>
<proteinExistence type="inferred from homology"/>
<dbReference type="RefSeq" id="WP_127897973.1">
    <property type="nucleotide sequence ID" value="NZ_VDDC01000021.1"/>
</dbReference>
<name>A0A5C4R4L8_9RHOB</name>
<dbReference type="InterPro" id="IPR005119">
    <property type="entry name" value="LysR_subst-bd"/>
</dbReference>
<evidence type="ECO:0000256" key="1">
    <source>
        <dbReference type="ARBA" id="ARBA00009437"/>
    </source>
</evidence>
<dbReference type="Gene3D" id="3.40.190.290">
    <property type="match status" value="1"/>
</dbReference>
<keyword evidence="7" id="KW-1185">Reference proteome</keyword>
<keyword evidence="4" id="KW-0804">Transcription</keyword>
<dbReference type="SUPFAM" id="SSF46785">
    <property type="entry name" value="Winged helix' DNA-binding domain"/>
    <property type="match status" value="1"/>
</dbReference>
<evidence type="ECO:0000256" key="3">
    <source>
        <dbReference type="ARBA" id="ARBA00023125"/>
    </source>
</evidence>
<comment type="similarity">
    <text evidence="1">Belongs to the LysR transcriptional regulatory family.</text>
</comment>
<reference evidence="6 7" key="1">
    <citation type="submission" date="2019-06" db="EMBL/GenBank/DDBJ databases">
        <authorList>
            <person name="Li J."/>
        </authorList>
    </citation>
    <scope>NUCLEOTIDE SEQUENCE [LARGE SCALE GENOMIC DNA]</scope>
    <source>
        <strain evidence="6 7">CGMCC 1.8012</strain>
    </source>
</reference>
<dbReference type="SUPFAM" id="SSF53850">
    <property type="entry name" value="Periplasmic binding protein-like II"/>
    <property type="match status" value="1"/>
</dbReference>
<dbReference type="Pfam" id="PF03466">
    <property type="entry name" value="LysR_substrate"/>
    <property type="match status" value="1"/>
</dbReference>
<evidence type="ECO:0000256" key="4">
    <source>
        <dbReference type="ARBA" id="ARBA00023163"/>
    </source>
</evidence>
<dbReference type="Gene3D" id="1.10.10.10">
    <property type="entry name" value="Winged helix-like DNA-binding domain superfamily/Winged helix DNA-binding domain"/>
    <property type="match status" value="1"/>
</dbReference>
<evidence type="ECO:0000256" key="2">
    <source>
        <dbReference type="ARBA" id="ARBA00023015"/>
    </source>
</evidence>
<sequence length="306" mass="32152">MLDYAAARAVATIVRTGSFEAAARALGVTPSAISQRVRNLEERLGTVLIRRGQPCTATEAGARLCRHMDHVGMLEQTLAQHLPGMADGDVARVTVTIATNADSLGTWLMPALAAHARDSGHLFQIAIDDEQHTADGLRQGRVLAAVTSLDSPVQGCAVRPLGRLRYHATASPDFMRRHFPDGVTAAALARAPALAFDRKDGLQLAWVRQVTGQSPVLPAHGLASTQGFVDACRAGLGWGLNPEMLVADDLASGRLVQMVPGTPLDVSLYWQIGRLAADRLSGLTRAVQAAAAAALLPATSGPLSNG</sequence>
<dbReference type="Proteomes" id="UP000304880">
    <property type="component" value="Unassembled WGS sequence"/>
</dbReference>
<dbReference type="NCBIfam" id="TIGR03298">
    <property type="entry name" value="argP"/>
    <property type="match status" value="1"/>
</dbReference>
<dbReference type="InterPro" id="IPR036388">
    <property type="entry name" value="WH-like_DNA-bd_sf"/>
</dbReference>
<dbReference type="PANTHER" id="PTHR30579:SF2">
    <property type="entry name" value="HTH-TYPE TRANSCRIPTIONAL REGULATOR ARGP"/>
    <property type="match status" value="1"/>
</dbReference>
<dbReference type="InterPro" id="IPR017685">
    <property type="entry name" value="ArgP"/>
</dbReference>
<evidence type="ECO:0000259" key="5">
    <source>
        <dbReference type="PROSITE" id="PS50931"/>
    </source>
</evidence>
<organism evidence="6 7">
    <name type="scientific">Paracoccus haeundaensis</name>
    <dbReference type="NCBI Taxonomy" id="225362"/>
    <lineage>
        <taxon>Bacteria</taxon>
        <taxon>Pseudomonadati</taxon>
        <taxon>Pseudomonadota</taxon>
        <taxon>Alphaproteobacteria</taxon>
        <taxon>Rhodobacterales</taxon>
        <taxon>Paracoccaceae</taxon>
        <taxon>Paracoccus</taxon>
    </lineage>
</organism>
<keyword evidence="3" id="KW-0238">DNA-binding</keyword>
<dbReference type="EMBL" id="VDDC01000021">
    <property type="protein sequence ID" value="TNH38872.1"/>
    <property type="molecule type" value="Genomic_DNA"/>
</dbReference>
<dbReference type="InterPro" id="IPR036390">
    <property type="entry name" value="WH_DNA-bd_sf"/>
</dbReference>
<keyword evidence="2" id="KW-0805">Transcription regulation</keyword>
<dbReference type="InterPro" id="IPR000847">
    <property type="entry name" value="LysR_HTH_N"/>
</dbReference>
<dbReference type="NCBIfam" id="NF009888">
    <property type="entry name" value="PRK13348.1"/>
    <property type="match status" value="1"/>
</dbReference>
<comment type="caution">
    <text evidence="6">The sequence shown here is derived from an EMBL/GenBank/DDBJ whole genome shotgun (WGS) entry which is preliminary data.</text>
</comment>
<evidence type="ECO:0000313" key="7">
    <source>
        <dbReference type="Proteomes" id="UP000304880"/>
    </source>
</evidence>
<dbReference type="InterPro" id="IPR050176">
    <property type="entry name" value="LTTR"/>
</dbReference>
<dbReference type="NCBIfam" id="NF002964">
    <property type="entry name" value="PRK03635.1"/>
    <property type="match status" value="1"/>
</dbReference>
<accession>A0A5C4R4L8</accession>
<protein>
    <submittedName>
        <fullName evidence="6">LysR family transcriptional regulator ArgP</fullName>
    </submittedName>
</protein>
<gene>
    <name evidence="6" type="ORF">FHD67_12495</name>
</gene>
<evidence type="ECO:0000313" key="6">
    <source>
        <dbReference type="EMBL" id="TNH38872.1"/>
    </source>
</evidence>
<dbReference type="GO" id="GO:0003677">
    <property type="term" value="F:DNA binding"/>
    <property type="evidence" value="ECO:0007669"/>
    <property type="project" value="UniProtKB-KW"/>
</dbReference>
<dbReference type="PANTHER" id="PTHR30579">
    <property type="entry name" value="TRANSCRIPTIONAL REGULATOR"/>
    <property type="match status" value="1"/>
</dbReference>
<dbReference type="AlphaFoldDB" id="A0A5C4R4L8"/>